<dbReference type="AlphaFoldDB" id="A0AAE0JZM8"/>
<protein>
    <submittedName>
        <fullName evidence="2">Uncharacterized protein</fullName>
    </submittedName>
</protein>
<gene>
    <name evidence="2" type="ORF">B0T24DRAFT_389286</name>
</gene>
<evidence type="ECO:0000313" key="3">
    <source>
        <dbReference type="Proteomes" id="UP001287356"/>
    </source>
</evidence>
<keyword evidence="3" id="KW-1185">Reference proteome</keyword>
<dbReference type="EMBL" id="JAULSN010000007">
    <property type="protein sequence ID" value="KAK3367368.1"/>
    <property type="molecule type" value="Genomic_DNA"/>
</dbReference>
<feature type="compositionally biased region" description="Basic and acidic residues" evidence="1">
    <location>
        <begin position="1"/>
        <end position="19"/>
    </location>
</feature>
<sequence>MAKCRRDGYEPCPRVKHEAASPSSTTPQKRRRSAPMPPHRTRRITRAYALKLSQEAKTKNQPSPQPERKPCLTAPSVAQDNNIAPHPQRAFPPGFHEWSQKADNELMENDWDTGFAVWARGPVDRTTWDALSLAVTQFAASLVKHTPPFWSNLDEETRWIITRWAPKAKEYWEGKPLGKQLLVEAWVWRVLIDSLFSPNCVAKWSSSTAPAWQAYGKLRHGLRHHATADNAVFTECYHRIRWLMVRLLFAVDGNHVPRAALSKALRDELWPLVVDTTDDSLSDLITREPSTWIWPSRRTRPTSPSRCPALTPYWVAASLSSAATARVP</sequence>
<reference evidence="2" key="1">
    <citation type="journal article" date="2023" name="Mol. Phylogenet. Evol.">
        <title>Genome-scale phylogeny and comparative genomics of the fungal order Sordariales.</title>
        <authorList>
            <person name="Hensen N."/>
            <person name="Bonometti L."/>
            <person name="Westerberg I."/>
            <person name="Brannstrom I.O."/>
            <person name="Guillou S."/>
            <person name="Cros-Aarteil S."/>
            <person name="Calhoun S."/>
            <person name="Haridas S."/>
            <person name="Kuo A."/>
            <person name="Mondo S."/>
            <person name="Pangilinan J."/>
            <person name="Riley R."/>
            <person name="LaButti K."/>
            <person name="Andreopoulos B."/>
            <person name="Lipzen A."/>
            <person name="Chen C."/>
            <person name="Yan M."/>
            <person name="Daum C."/>
            <person name="Ng V."/>
            <person name="Clum A."/>
            <person name="Steindorff A."/>
            <person name="Ohm R.A."/>
            <person name="Martin F."/>
            <person name="Silar P."/>
            <person name="Natvig D.O."/>
            <person name="Lalanne C."/>
            <person name="Gautier V."/>
            <person name="Ament-Velasquez S.L."/>
            <person name="Kruys A."/>
            <person name="Hutchinson M.I."/>
            <person name="Powell A.J."/>
            <person name="Barry K."/>
            <person name="Miller A.N."/>
            <person name="Grigoriev I.V."/>
            <person name="Debuchy R."/>
            <person name="Gladieux P."/>
            <person name="Hiltunen Thoren M."/>
            <person name="Johannesson H."/>
        </authorList>
    </citation>
    <scope>NUCLEOTIDE SEQUENCE</scope>
    <source>
        <strain evidence="2">CBS 958.72</strain>
    </source>
</reference>
<feature type="compositionally biased region" description="Basic residues" evidence="1">
    <location>
        <begin position="28"/>
        <end position="45"/>
    </location>
</feature>
<feature type="region of interest" description="Disordered" evidence="1">
    <location>
        <begin position="1"/>
        <end position="89"/>
    </location>
</feature>
<dbReference type="Proteomes" id="UP001287356">
    <property type="component" value="Unassembled WGS sequence"/>
</dbReference>
<evidence type="ECO:0000313" key="2">
    <source>
        <dbReference type="EMBL" id="KAK3367368.1"/>
    </source>
</evidence>
<reference evidence="2" key="2">
    <citation type="submission" date="2023-06" db="EMBL/GenBank/DDBJ databases">
        <authorList>
            <consortium name="Lawrence Berkeley National Laboratory"/>
            <person name="Haridas S."/>
            <person name="Hensen N."/>
            <person name="Bonometti L."/>
            <person name="Westerberg I."/>
            <person name="Brannstrom I.O."/>
            <person name="Guillou S."/>
            <person name="Cros-Aarteil S."/>
            <person name="Calhoun S."/>
            <person name="Kuo A."/>
            <person name="Mondo S."/>
            <person name="Pangilinan J."/>
            <person name="Riley R."/>
            <person name="Labutti K."/>
            <person name="Andreopoulos B."/>
            <person name="Lipzen A."/>
            <person name="Chen C."/>
            <person name="Yanf M."/>
            <person name="Daum C."/>
            <person name="Ng V."/>
            <person name="Clum A."/>
            <person name="Steindorff A."/>
            <person name="Ohm R."/>
            <person name="Martin F."/>
            <person name="Silar P."/>
            <person name="Natvig D."/>
            <person name="Lalanne C."/>
            <person name="Gautier V."/>
            <person name="Ament-Velasquez S.L."/>
            <person name="Kruys A."/>
            <person name="Hutchinson M.I."/>
            <person name="Powell A.J."/>
            <person name="Barry K."/>
            <person name="Miller A.N."/>
            <person name="Grigoriev I.V."/>
            <person name="Debuchy R."/>
            <person name="Gladieux P."/>
            <person name="Thoren M.H."/>
            <person name="Johannesson H."/>
        </authorList>
    </citation>
    <scope>NUCLEOTIDE SEQUENCE</scope>
    <source>
        <strain evidence="2">CBS 958.72</strain>
    </source>
</reference>
<accession>A0AAE0JZM8</accession>
<name>A0AAE0JZM8_9PEZI</name>
<comment type="caution">
    <text evidence="2">The sequence shown here is derived from an EMBL/GenBank/DDBJ whole genome shotgun (WGS) entry which is preliminary data.</text>
</comment>
<evidence type="ECO:0000256" key="1">
    <source>
        <dbReference type="SAM" id="MobiDB-lite"/>
    </source>
</evidence>
<proteinExistence type="predicted"/>
<organism evidence="2 3">
    <name type="scientific">Lasiosphaeria ovina</name>
    <dbReference type="NCBI Taxonomy" id="92902"/>
    <lineage>
        <taxon>Eukaryota</taxon>
        <taxon>Fungi</taxon>
        <taxon>Dikarya</taxon>
        <taxon>Ascomycota</taxon>
        <taxon>Pezizomycotina</taxon>
        <taxon>Sordariomycetes</taxon>
        <taxon>Sordariomycetidae</taxon>
        <taxon>Sordariales</taxon>
        <taxon>Lasiosphaeriaceae</taxon>
        <taxon>Lasiosphaeria</taxon>
    </lineage>
</organism>